<dbReference type="GO" id="GO:0005634">
    <property type="term" value="C:nucleus"/>
    <property type="evidence" value="ECO:0007669"/>
    <property type="project" value="InterPro"/>
</dbReference>
<organism evidence="5">
    <name type="scientific">Oppiella nova</name>
    <dbReference type="NCBI Taxonomy" id="334625"/>
    <lineage>
        <taxon>Eukaryota</taxon>
        <taxon>Metazoa</taxon>
        <taxon>Ecdysozoa</taxon>
        <taxon>Arthropoda</taxon>
        <taxon>Chelicerata</taxon>
        <taxon>Arachnida</taxon>
        <taxon>Acari</taxon>
        <taxon>Acariformes</taxon>
        <taxon>Sarcoptiformes</taxon>
        <taxon>Oribatida</taxon>
        <taxon>Brachypylina</taxon>
        <taxon>Oppioidea</taxon>
        <taxon>Oppiidae</taxon>
        <taxon>Oppiella</taxon>
    </lineage>
</organism>
<feature type="region of interest" description="Disordered" evidence="3">
    <location>
        <begin position="387"/>
        <end position="418"/>
    </location>
</feature>
<dbReference type="EMBL" id="OC915466">
    <property type="protein sequence ID" value="CAD7640579.1"/>
    <property type="molecule type" value="Genomic_DNA"/>
</dbReference>
<feature type="compositionally biased region" description="Basic residues" evidence="3">
    <location>
        <begin position="1"/>
        <end position="24"/>
    </location>
</feature>
<feature type="compositionally biased region" description="Basic and acidic residues" evidence="3">
    <location>
        <begin position="155"/>
        <end position="174"/>
    </location>
</feature>
<sequence length="436" mass="49865">MKMRFKSKMRPKKSTTMKERRKQMKTVLRQMVVKSLSSMSGTGGDDNNDNNRQLVDRNASLLAEVEALKREKVQIFESLMFRHNTQHNPNIIKNDLKLLLESLKSDHKNMIELFHNCYEFYNQMITKMSDQIDEYVQREDQLIEHNSDSNPTETTDNRSEEQVSKSKTMFETKRLSRQNGQQLVPNNGSDRHLSVIEEISQDVVNENHSNTTEYLSIDNQMESPKRGNSYTSSLGYALTPHLENVTSRTPSIFNFNCNSFNAFNGFRNTGYESFMSVSDTPLRTELSLTGFDSFESTLTDDQKGITSSTPVHSKRMSGVDMIQRPSKRISSINRPFSPRIGRPSLMDIQNVMDNKTRVVSTHCTSKTLTFDSQCNDTISVNITKNKRKARASSRSIESDLSDSSSLSTRSSRRNRKAVSYKEPSLARYVLTTISMI</sequence>
<dbReference type="OrthoDB" id="10603833at2759"/>
<dbReference type="GO" id="GO:0045132">
    <property type="term" value="P:meiotic chromosome segregation"/>
    <property type="evidence" value="ECO:0007669"/>
    <property type="project" value="InterPro"/>
</dbReference>
<evidence type="ECO:0000259" key="4">
    <source>
        <dbReference type="Pfam" id="PF07557"/>
    </source>
</evidence>
<feature type="domain" description="Shugoshin C-terminal" evidence="4">
    <location>
        <begin position="409"/>
        <end position="426"/>
    </location>
</feature>
<name>A0A7R9LFK4_9ACAR</name>
<dbReference type="Proteomes" id="UP000728032">
    <property type="component" value="Unassembled WGS sequence"/>
</dbReference>
<evidence type="ECO:0000256" key="3">
    <source>
        <dbReference type="SAM" id="MobiDB-lite"/>
    </source>
</evidence>
<protein>
    <recommendedName>
        <fullName evidence="4">Shugoshin C-terminal domain-containing protein</fullName>
    </recommendedName>
</protein>
<dbReference type="GO" id="GO:0000775">
    <property type="term" value="C:chromosome, centromeric region"/>
    <property type="evidence" value="ECO:0007669"/>
    <property type="project" value="InterPro"/>
</dbReference>
<feature type="compositionally biased region" description="Polar residues" evidence="3">
    <location>
        <begin position="177"/>
        <end position="188"/>
    </location>
</feature>
<dbReference type="Pfam" id="PF07557">
    <property type="entry name" value="Shugoshin_C"/>
    <property type="match status" value="1"/>
</dbReference>
<keyword evidence="6" id="KW-1185">Reference proteome</keyword>
<dbReference type="InterPro" id="IPR011515">
    <property type="entry name" value="Shugoshin_C"/>
</dbReference>
<dbReference type="EMBL" id="CAJPVJ010000641">
    <property type="protein sequence ID" value="CAG2163051.1"/>
    <property type="molecule type" value="Genomic_DNA"/>
</dbReference>
<keyword evidence="2" id="KW-0159">Chromosome partition</keyword>
<evidence type="ECO:0000256" key="2">
    <source>
        <dbReference type="ARBA" id="ARBA00022829"/>
    </source>
</evidence>
<feature type="region of interest" description="Disordered" evidence="3">
    <location>
        <begin position="144"/>
        <end position="189"/>
    </location>
</feature>
<comment type="similarity">
    <text evidence="1">Belongs to the shugoshin family.</text>
</comment>
<gene>
    <name evidence="5" type="ORF">ONB1V03_LOCUS2635</name>
</gene>
<reference evidence="5" key="1">
    <citation type="submission" date="2020-11" db="EMBL/GenBank/DDBJ databases">
        <authorList>
            <person name="Tran Van P."/>
        </authorList>
    </citation>
    <scope>NUCLEOTIDE SEQUENCE</scope>
</reference>
<feature type="region of interest" description="Disordered" evidence="3">
    <location>
        <begin position="1"/>
        <end position="25"/>
    </location>
</feature>
<evidence type="ECO:0000313" key="5">
    <source>
        <dbReference type="EMBL" id="CAD7640579.1"/>
    </source>
</evidence>
<evidence type="ECO:0000313" key="6">
    <source>
        <dbReference type="Proteomes" id="UP000728032"/>
    </source>
</evidence>
<proteinExistence type="inferred from homology"/>
<evidence type="ECO:0000256" key="1">
    <source>
        <dbReference type="ARBA" id="ARBA00010845"/>
    </source>
</evidence>
<accession>A0A7R9LFK4</accession>
<dbReference type="AlphaFoldDB" id="A0A7R9LFK4"/>